<dbReference type="EMBL" id="LWAE01000003">
    <property type="protein sequence ID" value="KZL91735.1"/>
    <property type="molecule type" value="Genomic_DNA"/>
</dbReference>
<dbReference type="OrthoDB" id="1929952at2"/>
<reference evidence="1 2" key="1">
    <citation type="submission" date="2016-04" db="EMBL/GenBank/DDBJ databases">
        <title>Genome sequence of Clostridium magnum DSM 2767.</title>
        <authorList>
            <person name="Poehlein A."/>
            <person name="Uhlig R."/>
            <person name="Fischer R."/>
            <person name="Bahl H."/>
            <person name="Daniel R."/>
        </authorList>
    </citation>
    <scope>NUCLEOTIDE SEQUENCE [LARGE SCALE GENOMIC DNA]</scope>
    <source>
        <strain evidence="1 2">DSM 2767</strain>
    </source>
</reference>
<protein>
    <submittedName>
        <fullName evidence="1">Uncharacterized protein</fullName>
    </submittedName>
</protein>
<keyword evidence="2" id="KW-1185">Reference proteome</keyword>
<accession>A0A161WJ47</accession>
<evidence type="ECO:0000313" key="1">
    <source>
        <dbReference type="EMBL" id="KZL91735.1"/>
    </source>
</evidence>
<dbReference type="RefSeq" id="WP_066624903.1">
    <property type="nucleotide sequence ID" value="NZ_FQXL01000043.1"/>
</dbReference>
<sequence>MDYIDIDKFLNQTEEVQKTFKDWWNPQRGDLFFIDNYKEYNPNHSIIETNSDNTIGYCDYVEGSLEISYVKIKDIEPLFTEGQLRKFIEDKTNSPVIPYYYLDEGYIINNIKTGNTDLLQAYWKIACKIAANE</sequence>
<dbReference type="AlphaFoldDB" id="A0A161WJ47"/>
<name>A0A161WJ47_9CLOT</name>
<proteinExistence type="predicted"/>
<organism evidence="1 2">
    <name type="scientific">Clostridium magnum DSM 2767</name>
    <dbReference type="NCBI Taxonomy" id="1121326"/>
    <lineage>
        <taxon>Bacteria</taxon>
        <taxon>Bacillati</taxon>
        <taxon>Bacillota</taxon>
        <taxon>Clostridia</taxon>
        <taxon>Eubacteriales</taxon>
        <taxon>Clostridiaceae</taxon>
        <taxon>Clostridium</taxon>
    </lineage>
</organism>
<gene>
    <name evidence="1" type="ORF">CLMAG_34940</name>
</gene>
<evidence type="ECO:0000313" key="2">
    <source>
        <dbReference type="Proteomes" id="UP000076603"/>
    </source>
</evidence>
<dbReference type="PATRIC" id="fig|1121326.3.peg.3534"/>
<comment type="caution">
    <text evidence="1">The sequence shown here is derived from an EMBL/GenBank/DDBJ whole genome shotgun (WGS) entry which is preliminary data.</text>
</comment>
<dbReference type="Proteomes" id="UP000076603">
    <property type="component" value="Unassembled WGS sequence"/>
</dbReference>